<dbReference type="InterPro" id="IPR002347">
    <property type="entry name" value="SDR_fam"/>
</dbReference>
<proteinExistence type="predicted"/>
<feature type="transmembrane region" description="Helical" evidence="2">
    <location>
        <begin position="481"/>
        <end position="500"/>
    </location>
</feature>
<feature type="transmembrane region" description="Helical" evidence="2">
    <location>
        <begin position="425"/>
        <end position="444"/>
    </location>
</feature>
<dbReference type="Proteomes" id="UP001150538">
    <property type="component" value="Unassembled WGS sequence"/>
</dbReference>
<keyword evidence="2" id="KW-0812">Transmembrane</keyword>
<feature type="transmembrane region" description="Helical" evidence="2">
    <location>
        <begin position="450"/>
        <end position="469"/>
    </location>
</feature>
<evidence type="ECO:0000313" key="5">
    <source>
        <dbReference type="Proteomes" id="UP001150538"/>
    </source>
</evidence>
<dbReference type="PRINTS" id="PR00081">
    <property type="entry name" value="GDHRDH"/>
</dbReference>
<sequence length="765" mass="83916">MSLNGKVILITGGSRGIGKEIAIRAAQDGAKVAILAKTAEPHPKVGTNSTGHASLDLLSAPISLYHFLSLPGTIFSAAREIEQAGGKALPIQCDIRDEDQVKSAIQKVAQKFGASAISLTDTEHTSVKKYDLMHQINARGTWMISKYCIPHLKKSSNPHILNMSSPLSMESKWFSGNVAYTMAKYGMSMCVLGMSEELKKYKIAVNALWPMTIIETAAMQAIGGQDQIPKRKPAIMADAAHWILTQDSTKHTGQFFMDELLLRRIGVTDFEKYNTIPGTKLEDIGPDFLLDDNDVKEVLRLRQIEEDREYRVENIHHKDHGVKEIGTATSISSNDTDNDDVDLEIEKTILPLHARILGLVSVFIIQNAISGIPNSLGVYQTYYLQTGFKTTNADTISWIGTLPLVGQFLFSTPAGILVDTVGPRFTVFAGTLICAVSMLLASFATQIWHLILTQGLLFSIGAGFIFMNAITLPGQYFPRHAGLATGIAVGGGATGGAIYSEITQKLIDRLGGYQWPLRITAIIVVVFGMTFGLFMKRGLAKPNPTGRRPSSASQGLMSNFYDLSALRKWAFWLILLECFFASIACFGPYMYLQTAAEEVGVSSTKSVYLLIILALSSGVGPVVFGYISDYIGPINSSFIASLLNGIFTLALWLPTKSFSVLCVYAFFFGFVCSTFLVTYGLKLASLFGVERIVGMSGLILFSCGIGNIFGVPVEGKIYQTLDKRETFHYSIIFMGANSFVALVFVGIQWWWESRRTQDFRLFRSV</sequence>
<evidence type="ECO:0000259" key="3">
    <source>
        <dbReference type="PROSITE" id="PS50850"/>
    </source>
</evidence>
<feature type="transmembrane region" description="Helical" evidence="2">
    <location>
        <begin position="569"/>
        <end position="592"/>
    </location>
</feature>
<feature type="transmembrane region" description="Helical" evidence="2">
    <location>
        <begin position="607"/>
        <end position="627"/>
    </location>
</feature>
<protein>
    <recommendedName>
        <fullName evidence="3">Major facilitator superfamily (MFS) profile domain-containing protein</fullName>
    </recommendedName>
</protein>
<keyword evidence="2" id="KW-0472">Membrane</keyword>
<feature type="transmembrane region" description="Helical" evidence="2">
    <location>
        <begin position="356"/>
        <end position="376"/>
    </location>
</feature>
<feature type="transmembrane region" description="Helical" evidence="2">
    <location>
        <begin position="634"/>
        <end position="652"/>
    </location>
</feature>
<dbReference type="InterPro" id="IPR036291">
    <property type="entry name" value="NAD(P)-bd_dom_sf"/>
</dbReference>
<dbReference type="PANTHER" id="PTHR42808:SF3">
    <property type="entry name" value="HYDROXYSTEROID DEHYDROGENASE-LIKE PROTEIN 2"/>
    <property type="match status" value="1"/>
</dbReference>
<name>A0A9W7ZU21_9FUNG</name>
<dbReference type="Gene3D" id="1.20.1250.20">
    <property type="entry name" value="MFS general substrate transporter like domains"/>
    <property type="match status" value="2"/>
</dbReference>
<keyword evidence="5" id="KW-1185">Reference proteome</keyword>
<accession>A0A9W7ZU21</accession>
<dbReference type="PROSITE" id="PS50850">
    <property type="entry name" value="MFS"/>
    <property type="match status" value="1"/>
</dbReference>
<dbReference type="InterPro" id="IPR036259">
    <property type="entry name" value="MFS_trans_sf"/>
</dbReference>
<organism evidence="4 5">
    <name type="scientific">Mycoemilia scoparia</name>
    <dbReference type="NCBI Taxonomy" id="417184"/>
    <lineage>
        <taxon>Eukaryota</taxon>
        <taxon>Fungi</taxon>
        <taxon>Fungi incertae sedis</taxon>
        <taxon>Zoopagomycota</taxon>
        <taxon>Kickxellomycotina</taxon>
        <taxon>Kickxellomycetes</taxon>
        <taxon>Kickxellales</taxon>
        <taxon>Kickxellaceae</taxon>
        <taxon>Mycoemilia</taxon>
    </lineage>
</organism>
<feature type="transmembrane region" description="Helical" evidence="2">
    <location>
        <begin position="515"/>
        <end position="534"/>
    </location>
</feature>
<dbReference type="SUPFAM" id="SSF103473">
    <property type="entry name" value="MFS general substrate transporter"/>
    <property type="match status" value="1"/>
</dbReference>
<dbReference type="Pfam" id="PF00106">
    <property type="entry name" value="adh_short"/>
    <property type="match status" value="1"/>
</dbReference>
<keyword evidence="2" id="KW-1133">Transmembrane helix</keyword>
<feature type="transmembrane region" description="Helical" evidence="2">
    <location>
        <begin position="692"/>
        <end position="711"/>
    </location>
</feature>
<dbReference type="PANTHER" id="PTHR42808">
    <property type="entry name" value="HYDROXYSTEROID DEHYDROGENASE-LIKE PROTEIN 2"/>
    <property type="match status" value="1"/>
</dbReference>
<evidence type="ECO:0000256" key="1">
    <source>
        <dbReference type="ARBA" id="ARBA00004141"/>
    </source>
</evidence>
<dbReference type="Pfam" id="PF13561">
    <property type="entry name" value="adh_short_C2"/>
    <property type="match status" value="1"/>
</dbReference>
<feature type="transmembrane region" description="Helical" evidence="2">
    <location>
        <begin position="396"/>
        <end position="418"/>
    </location>
</feature>
<dbReference type="GO" id="GO:0016020">
    <property type="term" value="C:membrane"/>
    <property type="evidence" value="ECO:0007669"/>
    <property type="project" value="UniProtKB-SubCell"/>
</dbReference>
<dbReference type="Pfam" id="PF07690">
    <property type="entry name" value="MFS_1"/>
    <property type="match status" value="1"/>
</dbReference>
<dbReference type="InterPro" id="IPR051935">
    <property type="entry name" value="HSDL2"/>
</dbReference>
<dbReference type="NCBIfam" id="NF006133">
    <property type="entry name" value="PRK08278.1"/>
    <property type="match status" value="1"/>
</dbReference>
<reference evidence="4" key="1">
    <citation type="submission" date="2022-07" db="EMBL/GenBank/DDBJ databases">
        <title>Phylogenomic reconstructions and comparative analyses of Kickxellomycotina fungi.</title>
        <authorList>
            <person name="Reynolds N.K."/>
            <person name="Stajich J.E."/>
            <person name="Barry K."/>
            <person name="Grigoriev I.V."/>
            <person name="Crous P."/>
            <person name="Smith M.E."/>
        </authorList>
    </citation>
    <scope>NUCLEOTIDE SEQUENCE</scope>
    <source>
        <strain evidence="4">NBRC 100468</strain>
    </source>
</reference>
<comment type="caution">
    <text evidence="4">The sequence shown here is derived from an EMBL/GenBank/DDBJ whole genome shotgun (WGS) entry which is preliminary data.</text>
</comment>
<dbReference type="EMBL" id="JANBPU010000114">
    <property type="protein sequence ID" value="KAJ1916123.1"/>
    <property type="molecule type" value="Genomic_DNA"/>
</dbReference>
<feature type="domain" description="Major facilitator superfamily (MFS) profile" evidence="3">
    <location>
        <begin position="347"/>
        <end position="755"/>
    </location>
</feature>
<dbReference type="GO" id="GO:0022857">
    <property type="term" value="F:transmembrane transporter activity"/>
    <property type="evidence" value="ECO:0007669"/>
    <property type="project" value="InterPro"/>
</dbReference>
<evidence type="ECO:0000313" key="4">
    <source>
        <dbReference type="EMBL" id="KAJ1916123.1"/>
    </source>
</evidence>
<evidence type="ECO:0000256" key="2">
    <source>
        <dbReference type="SAM" id="Phobius"/>
    </source>
</evidence>
<dbReference type="OrthoDB" id="5327538at2759"/>
<dbReference type="SUPFAM" id="SSF51735">
    <property type="entry name" value="NAD(P)-binding Rossmann-fold domains"/>
    <property type="match status" value="1"/>
</dbReference>
<dbReference type="AlphaFoldDB" id="A0A9W7ZU21"/>
<dbReference type="Gene3D" id="3.40.50.720">
    <property type="entry name" value="NAD(P)-binding Rossmann-like Domain"/>
    <property type="match status" value="1"/>
</dbReference>
<comment type="subcellular location">
    <subcellularLocation>
        <location evidence="1">Membrane</location>
        <topology evidence="1">Multi-pass membrane protein</topology>
    </subcellularLocation>
</comment>
<dbReference type="InterPro" id="IPR011701">
    <property type="entry name" value="MFS"/>
</dbReference>
<gene>
    <name evidence="4" type="ORF">H4219_003959</name>
</gene>
<feature type="transmembrane region" description="Helical" evidence="2">
    <location>
        <begin position="731"/>
        <end position="751"/>
    </location>
</feature>
<dbReference type="InterPro" id="IPR020846">
    <property type="entry name" value="MFS_dom"/>
</dbReference>
<feature type="transmembrane region" description="Helical" evidence="2">
    <location>
        <begin position="658"/>
        <end position="680"/>
    </location>
</feature>